<dbReference type="KEGG" id="tva:4756751"/>
<dbReference type="VEuPathDB" id="TrichDB:TVAGG3_0383930"/>
<evidence type="ECO:0000313" key="6">
    <source>
        <dbReference type="Proteomes" id="UP000001542"/>
    </source>
</evidence>
<keyword evidence="2" id="KW-0808">Transferase</keyword>
<dbReference type="GO" id="GO:0016757">
    <property type="term" value="F:glycosyltransferase activity"/>
    <property type="evidence" value="ECO:0000318"/>
    <property type="project" value="GO_Central"/>
</dbReference>
<gene>
    <name evidence="5" type="ORF">TVAG_321080</name>
</gene>
<keyword evidence="3" id="KW-0325">Glycoprotein</keyword>
<dbReference type="Pfam" id="PF04577">
    <property type="entry name" value="Glyco_transf_61"/>
    <property type="match status" value="1"/>
</dbReference>
<evidence type="ECO:0000256" key="3">
    <source>
        <dbReference type="ARBA" id="ARBA00023180"/>
    </source>
</evidence>
<dbReference type="RefSeq" id="XP_001311878.1">
    <property type="nucleotide sequence ID" value="XM_001311877.1"/>
</dbReference>
<dbReference type="PANTHER" id="PTHR48437:SF1">
    <property type="entry name" value="INITIATOR BINDING DOMAIN-CONTAINING PROTEIN"/>
    <property type="match status" value="1"/>
</dbReference>
<accession>A2F816</accession>
<reference evidence="5" key="2">
    <citation type="journal article" date="2007" name="Science">
        <title>Draft genome sequence of the sexually transmitted pathogen Trichomonas vaginalis.</title>
        <authorList>
            <person name="Carlton J.M."/>
            <person name="Hirt R.P."/>
            <person name="Silva J.C."/>
            <person name="Delcher A.L."/>
            <person name="Schatz M."/>
            <person name="Zhao Q."/>
            <person name="Wortman J.R."/>
            <person name="Bidwell S.L."/>
            <person name="Alsmark U.C.M."/>
            <person name="Besteiro S."/>
            <person name="Sicheritz-Ponten T."/>
            <person name="Noel C.J."/>
            <person name="Dacks J.B."/>
            <person name="Foster P.G."/>
            <person name="Simillion C."/>
            <person name="Van de Peer Y."/>
            <person name="Miranda-Saavedra D."/>
            <person name="Barton G.J."/>
            <person name="Westrop G.D."/>
            <person name="Mueller S."/>
            <person name="Dessi D."/>
            <person name="Fiori P.L."/>
            <person name="Ren Q."/>
            <person name="Paulsen I."/>
            <person name="Zhang H."/>
            <person name="Bastida-Corcuera F.D."/>
            <person name="Simoes-Barbosa A."/>
            <person name="Brown M.T."/>
            <person name="Hayes R.D."/>
            <person name="Mukherjee M."/>
            <person name="Okumura C.Y."/>
            <person name="Schneider R."/>
            <person name="Smith A.J."/>
            <person name="Vanacova S."/>
            <person name="Villalvazo M."/>
            <person name="Haas B.J."/>
            <person name="Pertea M."/>
            <person name="Feldblyum T.V."/>
            <person name="Utterback T.R."/>
            <person name="Shu C.L."/>
            <person name="Osoegawa K."/>
            <person name="de Jong P.J."/>
            <person name="Hrdy I."/>
            <person name="Horvathova L."/>
            <person name="Zubacova Z."/>
            <person name="Dolezal P."/>
            <person name="Malik S.B."/>
            <person name="Logsdon J.M. Jr."/>
            <person name="Henze K."/>
            <person name="Gupta A."/>
            <person name="Wang C.C."/>
            <person name="Dunne R.L."/>
            <person name="Upcroft J.A."/>
            <person name="Upcroft P."/>
            <person name="White O."/>
            <person name="Salzberg S.L."/>
            <person name="Tang P."/>
            <person name="Chiu C.-H."/>
            <person name="Lee Y.-S."/>
            <person name="Embley T.M."/>
            <person name="Coombs G.H."/>
            <person name="Mottram J.C."/>
            <person name="Tachezy J."/>
            <person name="Fraser-Liggett C.M."/>
            <person name="Johnson P.J."/>
        </authorList>
    </citation>
    <scope>NUCLEOTIDE SEQUENCE [LARGE SCALE GENOMIC DNA]</scope>
    <source>
        <strain evidence="5">G3</strain>
    </source>
</reference>
<organism evidence="5 6">
    <name type="scientific">Trichomonas vaginalis (strain ATCC PRA-98 / G3)</name>
    <dbReference type="NCBI Taxonomy" id="412133"/>
    <lineage>
        <taxon>Eukaryota</taxon>
        <taxon>Metamonada</taxon>
        <taxon>Parabasalia</taxon>
        <taxon>Trichomonadida</taxon>
        <taxon>Trichomonadidae</taxon>
        <taxon>Trichomonas</taxon>
    </lineage>
</organism>
<keyword evidence="1" id="KW-0328">Glycosyltransferase</keyword>
<dbReference type="Proteomes" id="UP000001542">
    <property type="component" value="Unassembled WGS sequence"/>
</dbReference>
<feature type="domain" description="Glycosyltransferase 61 catalytic" evidence="4">
    <location>
        <begin position="119"/>
        <end position="296"/>
    </location>
</feature>
<evidence type="ECO:0000256" key="2">
    <source>
        <dbReference type="ARBA" id="ARBA00022679"/>
    </source>
</evidence>
<dbReference type="InterPro" id="IPR007657">
    <property type="entry name" value="Glycosyltransferase_61"/>
</dbReference>
<evidence type="ECO:0000256" key="1">
    <source>
        <dbReference type="ARBA" id="ARBA00022676"/>
    </source>
</evidence>
<dbReference type="PANTHER" id="PTHR48437">
    <property type="entry name" value="INITIATOR BINDING DOMAIN-CONTAINING PROTEIN"/>
    <property type="match status" value="1"/>
</dbReference>
<dbReference type="InterPro" id="IPR049625">
    <property type="entry name" value="Glyco_transf_61_cat"/>
</dbReference>
<name>A2F816_TRIV3</name>
<evidence type="ECO:0000259" key="4">
    <source>
        <dbReference type="Pfam" id="PF04577"/>
    </source>
</evidence>
<sequence>MPACHYKKFIRYNETIPIDHNGLIIDCTVPNNFSLNEPTLLNYNNTKSVINYSKTLVATFAHLQNLYVCSSILFANESDVFIKEKKFIPAFTYDYDQERIFLGVYEHVVAVGHWWSSEYGHFFIDCLCPLMCVPQEYWSKSTIVIGKRHSDTYNFLILHDIGFPDERILMLNESQWIFAKNIYTVFDPPTYFRHPATAFRNLSKLLFKNFNLKQLPATRYVMYNRAKESKRRIGNFENLTKTAKLTFPEIKWEIITDEFASLKEAAISHTGILFLYTITGTNLIRILFMPKGSVVVTTQLNWNEFSFQSLALSLGIKYFTYSTPDYDHYTFDPIMLNLTHTMRAIKIGLYAAQHGQFPAPSKEYPYKIY</sequence>
<dbReference type="VEuPathDB" id="TrichDB:TVAG_321080"/>
<proteinExistence type="predicted"/>
<keyword evidence="6" id="KW-1185">Reference proteome</keyword>
<dbReference type="AlphaFoldDB" id="A2F816"/>
<dbReference type="InParanoid" id="A2F816"/>
<dbReference type="EMBL" id="DS113656">
    <property type="protein sequence ID" value="EAX98948.1"/>
    <property type="molecule type" value="Genomic_DNA"/>
</dbReference>
<evidence type="ECO:0000313" key="5">
    <source>
        <dbReference type="EMBL" id="EAX98948.1"/>
    </source>
</evidence>
<protein>
    <recommendedName>
        <fullName evidence="4">Glycosyltransferase 61 catalytic domain-containing protein</fullName>
    </recommendedName>
</protein>
<reference evidence="5" key="1">
    <citation type="submission" date="2006-10" db="EMBL/GenBank/DDBJ databases">
        <authorList>
            <person name="Amadeo P."/>
            <person name="Zhao Q."/>
            <person name="Wortman J."/>
            <person name="Fraser-Liggett C."/>
            <person name="Carlton J."/>
        </authorList>
    </citation>
    <scope>NUCLEOTIDE SEQUENCE</scope>
    <source>
        <strain evidence="5">G3</strain>
    </source>
</reference>